<keyword evidence="5 11" id="KW-1133">Transmembrane helix</keyword>
<feature type="region of interest" description="Disordered" evidence="10">
    <location>
        <begin position="1659"/>
        <end position="1728"/>
    </location>
</feature>
<organism evidence="13 14">
    <name type="scientific">Durusdinium trenchii</name>
    <dbReference type="NCBI Taxonomy" id="1381693"/>
    <lineage>
        <taxon>Eukaryota</taxon>
        <taxon>Sar</taxon>
        <taxon>Alveolata</taxon>
        <taxon>Dinophyceae</taxon>
        <taxon>Suessiales</taxon>
        <taxon>Symbiodiniaceae</taxon>
        <taxon>Durusdinium</taxon>
    </lineage>
</organism>
<dbReference type="Proteomes" id="UP001642484">
    <property type="component" value="Unassembled WGS sequence"/>
</dbReference>
<dbReference type="EMBL" id="CAXAMN010010779">
    <property type="protein sequence ID" value="CAK9032704.1"/>
    <property type="molecule type" value="Genomic_DNA"/>
</dbReference>
<evidence type="ECO:0000256" key="4">
    <source>
        <dbReference type="ARBA" id="ARBA00022729"/>
    </source>
</evidence>
<gene>
    <name evidence="13" type="ORF">CCMP2556_LOCUS18773</name>
</gene>
<evidence type="ECO:0000256" key="11">
    <source>
        <dbReference type="SAM" id="Phobius"/>
    </source>
</evidence>
<comment type="subcellular location">
    <subcellularLocation>
        <location evidence="1">Cell membrane</location>
    </subcellularLocation>
    <subcellularLocation>
        <location evidence="9">Endomembrane system</location>
        <topology evidence="9">Single-pass membrane protein</topology>
    </subcellularLocation>
</comment>
<keyword evidence="7" id="KW-0675">Receptor</keyword>
<dbReference type="PANTHER" id="PTHR48052:SF8">
    <property type="entry name" value="LRR RECEPTOR-LIKE SERINE_THREONINE-PROTEIN KINASE FLS2"/>
    <property type="match status" value="1"/>
</dbReference>
<feature type="transmembrane region" description="Helical" evidence="11">
    <location>
        <begin position="1171"/>
        <end position="1188"/>
    </location>
</feature>
<evidence type="ECO:0000256" key="6">
    <source>
        <dbReference type="ARBA" id="ARBA00023136"/>
    </source>
</evidence>
<feature type="region of interest" description="Disordered" evidence="10">
    <location>
        <begin position="2208"/>
        <end position="2242"/>
    </location>
</feature>
<feature type="transmembrane region" description="Helical" evidence="11">
    <location>
        <begin position="1145"/>
        <end position="1165"/>
    </location>
</feature>
<evidence type="ECO:0000256" key="5">
    <source>
        <dbReference type="ARBA" id="ARBA00022989"/>
    </source>
</evidence>
<dbReference type="SUPFAM" id="SSF52058">
    <property type="entry name" value="L domain-like"/>
    <property type="match status" value="1"/>
</dbReference>
<keyword evidence="2" id="KW-1003">Cell membrane</keyword>
<comment type="caution">
    <text evidence="13">The sequence shown here is derived from an EMBL/GenBank/DDBJ whole genome shotgun (WGS) entry which is preliminary data.</text>
</comment>
<feature type="region of interest" description="Disordered" evidence="10">
    <location>
        <begin position="2428"/>
        <end position="2558"/>
    </location>
</feature>
<feature type="compositionally biased region" description="Low complexity" evidence="10">
    <location>
        <begin position="2472"/>
        <end position="2482"/>
    </location>
</feature>
<evidence type="ECO:0000256" key="12">
    <source>
        <dbReference type="SAM" id="SignalP"/>
    </source>
</evidence>
<dbReference type="Gene3D" id="3.80.10.10">
    <property type="entry name" value="Ribonuclease Inhibitor"/>
    <property type="match status" value="2"/>
</dbReference>
<feature type="transmembrane region" description="Helical" evidence="11">
    <location>
        <begin position="871"/>
        <end position="894"/>
    </location>
</feature>
<evidence type="ECO:0000256" key="2">
    <source>
        <dbReference type="ARBA" id="ARBA00022475"/>
    </source>
</evidence>
<feature type="transmembrane region" description="Helical" evidence="11">
    <location>
        <begin position="757"/>
        <end position="778"/>
    </location>
</feature>
<evidence type="ECO:0000256" key="8">
    <source>
        <dbReference type="ARBA" id="ARBA00023180"/>
    </source>
</evidence>
<evidence type="ECO:0000256" key="1">
    <source>
        <dbReference type="ARBA" id="ARBA00004236"/>
    </source>
</evidence>
<dbReference type="SMART" id="SM01411">
    <property type="entry name" value="Ephrin_rec_like"/>
    <property type="match status" value="1"/>
</dbReference>
<feature type="transmembrane region" description="Helical" evidence="11">
    <location>
        <begin position="901"/>
        <end position="921"/>
    </location>
</feature>
<dbReference type="InterPro" id="IPR032675">
    <property type="entry name" value="LRR_dom_sf"/>
</dbReference>
<evidence type="ECO:0000256" key="10">
    <source>
        <dbReference type="SAM" id="MobiDB-lite"/>
    </source>
</evidence>
<keyword evidence="8" id="KW-0325">Glycoprotein</keyword>
<keyword evidence="4 12" id="KW-0732">Signal</keyword>
<feature type="transmembrane region" description="Helical" evidence="11">
    <location>
        <begin position="799"/>
        <end position="816"/>
    </location>
</feature>
<dbReference type="Gene3D" id="2.10.50.10">
    <property type="entry name" value="Tumor Necrosis Factor Receptor, subunit A, domain 2"/>
    <property type="match status" value="1"/>
</dbReference>
<keyword evidence="3 11" id="KW-0812">Transmembrane</keyword>
<feature type="compositionally biased region" description="Acidic residues" evidence="10">
    <location>
        <begin position="2428"/>
        <end position="2445"/>
    </location>
</feature>
<feature type="compositionally biased region" description="Basic and acidic residues" evidence="10">
    <location>
        <begin position="2529"/>
        <end position="2556"/>
    </location>
</feature>
<evidence type="ECO:0000256" key="3">
    <source>
        <dbReference type="ARBA" id="ARBA00022692"/>
    </source>
</evidence>
<sequence length="2863" mass="317252">MLYGLPASSIIWSLHLVHLVQFTLAVRPEIWADLTDEELRPPAPKNLGRLLKRKAAAVRCVEDPELFQAVQDFLQLKGGSDVPLCSLPGIVCQKCGVVKIGRSGASAESIQGDLSFLRRFPELREVDLSWTRVTGDLSSLRNLSKLEKVDLRQTQVSGKLASLEYLTKLKELYLDHPEVSGDLKSLESARLEWLDLDRTKVSGELTSLKKMTGLKRLYLRSTQISGNLSALETMRDLERLYLSWTKVSGSLAPLSRITGLETLFLRDTEVSGTLAALEDLTSLVKLDLGGTQISGTLTSLEQMMNLTTLSLGETQVLGTLSALRRMSGMGTLNLTKTNISGYIHELHMMKGLERLLLSKTWILGTLGSLSSIDLPALRTIDLSSTLISGWFLQKGGRRYMNLREANLADSLAGPLPDLPQTVALSRAEMLPALQFLNVSGCPLNGTVEQLLLPLAANPITRIAAARCGLRGPVPNLRALPLVQVDHQWHSMWRSVLSGSLQLLDISGNGLSEMDTLPAALRVDVGDNSQVMTVSKAALVEALEHSIEVGLANTQLANRAEVRELLGNGLELQKTWRLKTGPFGCRDLTESRLKVTPELFLPDDMCGCSPGFSGTATNCSPCLQDTFNDEWNQSICERCPSRSHSRKASKSFEACECDFGFIQNEAGNLSCQCPASKALREDNCIPCDQLHLNCSSPGSIAATAPVKVGHARLHDRAEVAFRCLEDTLAPLCTDCAASYHERNQKCLPCRDMLSMRTILTLLGCTMVLTLAVVALAYTFRKGLALSLRSKCALQLLQSQLAALLQLVQLWAVLARLAQPERELVDLNVTSPSEQPEGNLVFWMEAFQLTGHEIQSFLALQCRVADAVQVRYVFALGTPMAPLALLGSCLLLEFCARGMGISVALKVLTLLFIGGASGAAQLLGCQHVDGTGKVSLGDSAFRPLFPQLLCTESAPWVDGVGWLGIFCYGLVIPCFLGLLFLKQNILMRPAKTFLAQRDEEEGGSVTLRLQSMTCRQSIEETLCPKRLVAAAAAHVAVRVKGCGATVKLQKGAAIVTPFHDGSTDSSFSVERLVMDANLEEAELLQYQEMVQMLTERSILEEIQQDRVMMGAKHLLCKYASCQKVWMEVTSKVASTALISVVTAEDGLWLSLGITVGMALVISLASPFEKPQVNVFHTCCFACLAMAAFGFRFCWWLSRFALALPVLLLMAQLVRPDSPQAMAVRLQKELEEKIEFMQQGGSFEVSTTPQFRYRWTDNFLHSALVDAKVGTNVFSIGGHELQVELPAENGGIRALFWSDPCFSSKWITCAYAEKFQTFPRSVAMLNNIFADPTMDMFSILGDNFYDQTGELAKTLFNQLSLDVKRRFLLVVNGNHDNWVCGGPNCGGSEDNFGIGQMQYYTADPVASRLVSDNALVSGEFMDFSVDPDARKAWKSFQNVGTNFLVYHKLGNVGFLGFTGAATFQEMKPYFAEACDYFMQTKPAVVFLLGHWNTDGMGCTGGMSVPDVRKELLGLSQCSALGNRLKYMDGHEHCNYVQANTTEPVGFMIGAHGMDDGEWPARLLAMSWVDLNLDHPDGVRELLQRLAASPLVRQSLPNAAAICQQYFQFHRKPSESIQPFLVREALGYTEFVEALVRLYEDKHGVRQEDKDYGLPKADELEEWNEWEEGNTDSPHSSRRRSVRAAHASEYGDAPWPDEEDPLQPESGSPWHASTVPSRQSVGVQPSTSGPPELSWTDSFVLGVLRGFRLLQSSGLTPEDKRDIISTTRGSLEFDVVARALQTLWDEQFLGRQNNTYQNHMLEEHDAVVAENGDWSWALHGDSWESGGWEDWSDPHSQYYAADWTDYDWEDAHVQEAHEASAEDTEALKEAQQAEKVAESLAAEAQRTWSEAQRATAALRRDRGFGHVVGASGKGGKGPCFICGGPHYSKVCPDRRHPSYSKGYKGKNSFYQYDYNPEELYFVGKGKGKQKGKHSTFFASKGKKGKGKSSSSMMTRPPVNAYAADEVFMGALEIAEAHRAETATPLEAMGAHQGLLDCGATASAGPQVAVESLMKGTPSDLVVAAIKASTPKKKETAPLDHDRSFKMDTRDPRASSTQWPCFAKHVPATMKYNPHGAWINCAVCHVRLEYIPRVGSPGQHTKLDNPAMVKRMLKELYDLMDGESPTEDICRAMQVKIDAEEALLKLVADAKKSPPKTPPSKGYKTPVQDLTLSMSQRPSSPAPSWNMVHPVTGAQSPSSEDSGPLTGADMEKLLTEEEKIRLAALLRDRKGWSEAPMIDLEHYFHENDLFWQGCRVDGCVYGMRNLKDTDFIKKSWKIMTTDEHFWKIYRAKTCGGGHSHSWIQGAETARSAYYPWKLCQAIARTWRQQFLSDKNVNYLFRNYDKPTTVQDLLAAEEETERFTYEITTDEDPSQWKSLADILPKREYVDIVDEVPNEEDRELPDLPDEPDNTTYVPIRRAKHKQTFGPDEYVKVHRSSPLGLDSSSSANPKVKHWIPPPPAPDLEYTPSVAPEPGEHEDDLPEAEAGADTTEVSVREKREVNDYDREVERPPKKSKDEESHKKARSSYDLGWIDLLRADVDNEPKDAEHWSDLTFTTMADQSHNNRPGGNSTGGMISLISGPSCRSGHVTEFMLVNWRCWKLKRKAIASNDAEIQAVLESEDSNFRMRLLWTEIHGAGHQRPKERHDLVEETEKQARLVKGILCTDSRGGYDAVEMNESPLLGLSNMRAALQAFQLRDNLRRVGAELRWLASDFDLADSLTKRKASCREGLVKFLQTNRWSIAFDPQFVAAKRNKKTGHTAVSKVDKAMAWNEGHHFEPFDLFCSDSSELHYLHTFAADFLFWGGATNPPSAAQACMDAAVSWLGGAP</sequence>
<feature type="compositionally biased region" description="Polar residues" evidence="10">
    <location>
        <begin position="1710"/>
        <end position="1725"/>
    </location>
</feature>
<reference evidence="13 14" key="1">
    <citation type="submission" date="2024-02" db="EMBL/GenBank/DDBJ databases">
        <authorList>
            <person name="Chen Y."/>
            <person name="Shah S."/>
            <person name="Dougan E. K."/>
            <person name="Thang M."/>
            <person name="Chan C."/>
        </authorList>
    </citation>
    <scope>NUCLEOTIDE SEQUENCE [LARGE SCALE GENOMIC DNA]</scope>
</reference>
<evidence type="ECO:0000256" key="7">
    <source>
        <dbReference type="ARBA" id="ARBA00023170"/>
    </source>
</evidence>
<evidence type="ECO:0000313" key="13">
    <source>
        <dbReference type="EMBL" id="CAK9032704.1"/>
    </source>
</evidence>
<keyword evidence="14" id="KW-1185">Reference proteome</keyword>
<feature type="transmembrane region" description="Helical" evidence="11">
    <location>
        <begin position="1193"/>
        <end position="1211"/>
    </location>
</feature>
<feature type="signal peptide" evidence="12">
    <location>
        <begin position="1"/>
        <end position="25"/>
    </location>
</feature>
<evidence type="ECO:0000313" key="14">
    <source>
        <dbReference type="Proteomes" id="UP001642484"/>
    </source>
</evidence>
<feature type="transmembrane region" description="Helical" evidence="11">
    <location>
        <begin position="959"/>
        <end position="979"/>
    </location>
</feature>
<protein>
    <submittedName>
        <fullName evidence="13">Uncharacterized protein</fullName>
    </submittedName>
</protein>
<feature type="region of interest" description="Disordered" evidence="10">
    <location>
        <begin position="1967"/>
        <end position="1990"/>
    </location>
</feature>
<dbReference type="PANTHER" id="PTHR48052">
    <property type="entry name" value="UNNAMED PRODUCT"/>
    <property type="match status" value="1"/>
</dbReference>
<name>A0ABP0L274_9DINO</name>
<feature type="compositionally biased region" description="Polar residues" evidence="10">
    <location>
        <begin position="2208"/>
        <end position="2218"/>
    </location>
</feature>
<keyword evidence="6 11" id="KW-0472">Membrane</keyword>
<accession>A0ABP0L274</accession>
<evidence type="ECO:0000256" key="9">
    <source>
        <dbReference type="ARBA" id="ARBA00037847"/>
    </source>
</evidence>
<feature type="chain" id="PRO_5045903509" evidence="12">
    <location>
        <begin position="26"/>
        <end position="2863"/>
    </location>
</feature>
<proteinExistence type="predicted"/>